<dbReference type="InterPro" id="IPR050490">
    <property type="entry name" value="Bact_solute-bd_prot1"/>
</dbReference>
<keyword evidence="3" id="KW-0472">Membrane</keyword>
<comment type="caution">
    <text evidence="7">The sequence shown here is derived from an EMBL/GenBank/DDBJ whole genome shotgun (WGS) entry which is preliminary data.</text>
</comment>
<sequence length="533" mass="61688">MKMIRKMITMILVVVIVGSLFVGCGKKGKSTNATADKGKQTQNTDEENGKQPIDIEFMLLNNKNNAGEDFIINNIMKDKFNINIKFNCNTKDAHMEKLQLLVASDKLPDIISPVPGDLGKEIGAKGALIALDEHFDAMPNFEKKVKQDPNIYASLLASDGHIYNLPRFSEKIQFKSVPIIRKDLVEEVNMEIPKDFDQLHTVLKAIKEKHPDMVGMVNRNKMNFLWAYGVHYNTNQSVFYDINKEKWTYGPLNEGFKELVEDFNGFWEDGLMDQEFFTASRQQWEEKLLDETGVFTIDYASRARTETEAYRKLHPDNQDFQLSAIMPLTTNYYEKPRLNIAETVGIWTSFGVGAHTKHLDRVLEMIDYMYSDEAATLIQWGEEGKHYIVDNDMKQYVKEIKAPYNPEGTIDGENDLGLNHNRLMRIEKDDGYEEFIDGYTDMLEKYKEEVEMFENNYRINLTFTEEELEEKAEIETNLLTYVEETSLKFITGETSMSDYDKFVEYLEGHGGNRLEEIYATAYDRYNEKVSNLK</sequence>
<keyword evidence="1" id="KW-1003">Cell membrane</keyword>
<proteinExistence type="predicted"/>
<dbReference type="PANTHER" id="PTHR43649">
    <property type="entry name" value="ARABINOSE-BINDING PROTEIN-RELATED"/>
    <property type="match status" value="1"/>
</dbReference>
<evidence type="ECO:0000256" key="2">
    <source>
        <dbReference type="ARBA" id="ARBA00022729"/>
    </source>
</evidence>
<dbReference type="EMBL" id="BRLB01000005">
    <property type="protein sequence ID" value="GKX29772.1"/>
    <property type="molecule type" value="Genomic_DNA"/>
</dbReference>
<feature type="region of interest" description="Disordered" evidence="6">
    <location>
        <begin position="28"/>
        <end position="48"/>
    </location>
</feature>
<dbReference type="RefSeq" id="WP_281815439.1">
    <property type="nucleotide sequence ID" value="NZ_BRLB01000005.1"/>
</dbReference>
<evidence type="ECO:0000256" key="4">
    <source>
        <dbReference type="ARBA" id="ARBA00023139"/>
    </source>
</evidence>
<dbReference type="Pfam" id="PF01547">
    <property type="entry name" value="SBP_bac_1"/>
    <property type="match status" value="1"/>
</dbReference>
<evidence type="ECO:0000256" key="6">
    <source>
        <dbReference type="SAM" id="MobiDB-lite"/>
    </source>
</evidence>
<dbReference type="SUPFAM" id="SSF53850">
    <property type="entry name" value="Periplasmic binding protein-like II"/>
    <property type="match status" value="1"/>
</dbReference>
<keyword evidence="4" id="KW-0564">Palmitate</keyword>
<dbReference type="Gene3D" id="3.40.190.10">
    <property type="entry name" value="Periplasmic binding protein-like II"/>
    <property type="match status" value="2"/>
</dbReference>
<protein>
    <submittedName>
        <fullName evidence="7">Sugar ABC transporter substrate-binding protein</fullName>
    </submittedName>
</protein>
<evidence type="ECO:0000313" key="7">
    <source>
        <dbReference type="EMBL" id="GKX29772.1"/>
    </source>
</evidence>
<evidence type="ECO:0000256" key="1">
    <source>
        <dbReference type="ARBA" id="ARBA00022475"/>
    </source>
</evidence>
<dbReference type="Proteomes" id="UP001144256">
    <property type="component" value="Unassembled WGS sequence"/>
</dbReference>
<gene>
    <name evidence="7" type="ORF">SH1V18_22520</name>
</gene>
<dbReference type="PROSITE" id="PS51257">
    <property type="entry name" value="PROKAR_LIPOPROTEIN"/>
    <property type="match status" value="1"/>
</dbReference>
<evidence type="ECO:0000313" key="8">
    <source>
        <dbReference type="Proteomes" id="UP001144256"/>
    </source>
</evidence>
<evidence type="ECO:0000256" key="5">
    <source>
        <dbReference type="ARBA" id="ARBA00023288"/>
    </source>
</evidence>
<accession>A0A9W5YA88</accession>
<organism evidence="7 8">
    <name type="scientific">Vallitalea longa</name>
    <dbReference type="NCBI Taxonomy" id="2936439"/>
    <lineage>
        <taxon>Bacteria</taxon>
        <taxon>Bacillati</taxon>
        <taxon>Bacillota</taxon>
        <taxon>Clostridia</taxon>
        <taxon>Lachnospirales</taxon>
        <taxon>Vallitaleaceae</taxon>
        <taxon>Vallitalea</taxon>
    </lineage>
</organism>
<evidence type="ECO:0000256" key="3">
    <source>
        <dbReference type="ARBA" id="ARBA00023136"/>
    </source>
</evidence>
<keyword evidence="5" id="KW-0449">Lipoprotein</keyword>
<reference evidence="7" key="1">
    <citation type="submission" date="2022-06" db="EMBL/GenBank/DDBJ databases">
        <title>Vallitalea longa sp. nov., an anaerobic bacterium isolated from marine sediment.</title>
        <authorList>
            <person name="Hirano S."/>
            <person name="Terahara T."/>
            <person name="Mori K."/>
            <person name="Hamada M."/>
            <person name="Matsumoto R."/>
            <person name="Kobayashi T."/>
        </authorList>
    </citation>
    <scope>NUCLEOTIDE SEQUENCE</scope>
    <source>
        <strain evidence="7">SH18-1</strain>
    </source>
</reference>
<keyword evidence="2" id="KW-0732">Signal</keyword>
<name>A0A9W5YA88_9FIRM</name>
<keyword evidence="8" id="KW-1185">Reference proteome</keyword>
<dbReference type="PANTHER" id="PTHR43649:SF33">
    <property type="entry name" value="POLYGALACTURONAN_RHAMNOGALACTURONAN-BINDING PROTEIN YTCQ"/>
    <property type="match status" value="1"/>
</dbReference>
<dbReference type="InterPro" id="IPR006059">
    <property type="entry name" value="SBP"/>
</dbReference>
<dbReference type="AlphaFoldDB" id="A0A9W5YA88"/>